<feature type="domain" description="Surface lipoprotein assembly modifier C-terminal" evidence="2">
    <location>
        <begin position="173"/>
        <end position="440"/>
    </location>
</feature>
<organism evidence="3 4">
    <name type="scientific">Novosphingobium clariflavum</name>
    <dbReference type="NCBI Taxonomy" id="2029884"/>
    <lineage>
        <taxon>Bacteria</taxon>
        <taxon>Pseudomonadati</taxon>
        <taxon>Pseudomonadota</taxon>
        <taxon>Alphaproteobacteria</taxon>
        <taxon>Sphingomonadales</taxon>
        <taxon>Sphingomonadaceae</taxon>
        <taxon>Novosphingobium</taxon>
    </lineage>
</organism>
<dbReference type="SUPFAM" id="SSF48452">
    <property type="entry name" value="TPR-like"/>
    <property type="match status" value="1"/>
</dbReference>
<dbReference type="Pfam" id="PF14559">
    <property type="entry name" value="TPR_19"/>
    <property type="match status" value="1"/>
</dbReference>
<keyword evidence="3" id="KW-0449">Lipoprotein</keyword>
<evidence type="ECO:0000259" key="2">
    <source>
        <dbReference type="Pfam" id="PF04575"/>
    </source>
</evidence>
<dbReference type="Pfam" id="PF04575">
    <property type="entry name" value="SlipAM"/>
    <property type="match status" value="1"/>
</dbReference>
<dbReference type="Proteomes" id="UP001589858">
    <property type="component" value="Unassembled WGS sequence"/>
</dbReference>
<sequence>MAGLATGAGAQDAGEGAATPADPASAPSAGPASGPPTVTGNLSAAQVFALADEARARGDFATAEAAYRALTQDRDLEIRTEARFRLAMMLGDQQHRYGDAALELRRILDDKPGAARVRLELARMQAQMGNLAAARRELRAASASGLPPEVEQLVRFYSRALTANKPFGGSIEFALAPDSNINRATRGDKLGTVIGDFTLDEDAQAKSGLGVNVRGQGYVRLGLTQGAELMTRLSTSATLYRQSRFDDISLALQSGPQFTSGRDLVTLSAGPTWRWYGLDPYSLGLGGTAAIQHPMGKRGQLRVEGGASHVDNRRNALQTGWDYTLSTSLDRAFTARLGGGLQVYGFREAVRDPGYSLTSGGVSAYLFRELGRTTLVGTVGYSRLEADERLFLYPKRRMEDRYSASIAATLRALHVGTFAPLVRLRWERNRSTIEIYDYRRVAAEFGITSAF</sequence>
<evidence type="ECO:0000256" key="1">
    <source>
        <dbReference type="SAM" id="MobiDB-lite"/>
    </source>
</evidence>
<reference evidence="3 4" key="1">
    <citation type="submission" date="2024-09" db="EMBL/GenBank/DDBJ databases">
        <authorList>
            <person name="Sun Q."/>
            <person name="Mori K."/>
        </authorList>
    </citation>
    <scope>NUCLEOTIDE SEQUENCE [LARGE SCALE GENOMIC DNA]</scope>
    <source>
        <strain evidence="3 4">CICC 11035S</strain>
    </source>
</reference>
<feature type="compositionally biased region" description="Low complexity" evidence="1">
    <location>
        <begin position="1"/>
        <end position="36"/>
    </location>
</feature>
<accession>A0ABV6SCX5</accession>
<dbReference type="RefSeq" id="WP_267223460.1">
    <property type="nucleotide sequence ID" value="NZ_JAPCWC010000023.1"/>
</dbReference>
<evidence type="ECO:0000313" key="4">
    <source>
        <dbReference type="Proteomes" id="UP001589858"/>
    </source>
</evidence>
<gene>
    <name evidence="3" type="ORF">ACFFF8_19745</name>
</gene>
<keyword evidence="4" id="KW-1185">Reference proteome</keyword>
<protein>
    <submittedName>
        <fullName evidence="3">Surface lipoprotein assembly modifier</fullName>
    </submittedName>
</protein>
<name>A0ABV6SCX5_9SPHN</name>
<dbReference type="InterPro" id="IPR007655">
    <property type="entry name" value="Slam_C"/>
</dbReference>
<dbReference type="InterPro" id="IPR011990">
    <property type="entry name" value="TPR-like_helical_dom_sf"/>
</dbReference>
<feature type="region of interest" description="Disordered" evidence="1">
    <location>
        <begin position="1"/>
        <end position="38"/>
    </location>
</feature>
<evidence type="ECO:0000313" key="3">
    <source>
        <dbReference type="EMBL" id="MFC0686821.1"/>
    </source>
</evidence>
<dbReference type="EMBL" id="JBHLTM010000076">
    <property type="protein sequence ID" value="MFC0686821.1"/>
    <property type="molecule type" value="Genomic_DNA"/>
</dbReference>
<proteinExistence type="predicted"/>
<dbReference type="Gene3D" id="1.25.40.10">
    <property type="entry name" value="Tetratricopeptide repeat domain"/>
    <property type="match status" value="1"/>
</dbReference>
<comment type="caution">
    <text evidence="3">The sequence shown here is derived from an EMBL/GenBank/DDBJ whole genome shotgun (WGS) entry which is preliminary data.</text>
</comment>